<evidence type="ECO:0000313" key="1">
    <source>
        <dbReference type="EMBL" id="KAE9526210.1"/>
    </source>
</evidence>
<organism evidence="1 2">
    <name type="scientific">Aphis glycines</name>
    <name type="common">Soybean aphid</name>
    <dbReference type="NCBI Taxonomy" id="307491"/>
    <lineage>
        <taxon>Eukaryota</taxon>
        <taxon>Metazoa</taxon>
        <taxon>Ecdysozoa</taxon>
        <taxon>Arthropoda</taxon>
        <taxon>Hexapoda</taxon>
        <taxon>Insecta</taxon>
        <taxon>Pterygota</taxon>
        <taxon>Neoptera</taxon>
        <taxon>Paraneoptera</taxon>
        <taxon>Hemiptera</taxon>
        <taxon>Sternorrhyncha</taxon>
        <taxon>Aphidomorpha</taxon>
        <taxon>Aphidoidea</taxon>
        <taxon>Aphididae</taxon>
        <taxon>Aphidini</taxon>
        <taxon>Aphis</taxon>
        <taxon>Aphis</taxon>
    </lineage>
</organism>
<reference evidence="1 2" key="1">
    <citation type="submission" date="2019-08" db="EMBL/GenBank/DDBJ databases">
        <title>The genome of the soybean aphid Biotype 1, its phylome, world population structure and adaptation to the North American continent.</title>
        <authorList>
            <person name="Giordano R."/>
            <person name="Donthu R.K."/>
            <person name="Hernandez A.G."/>
            <person name="Wright C.L."/>
            <person name="Zimin A.V."/>
        </authorList>
    </citation>
    <scope>NUCLEOTIDE SEQUENCE [LARGE SCALE GENOMIC DNA]</scope>
    <source>
        <tissue evidence="1">Whole aphids</tissue>
    </source>
</reference>
<dbReference type="OrthoDB" id="10458016at2759"/>
<name>A0A6G0T5K8_APHGL</name>
<evidence type="ECO:0000313" key="2">
    <source>
        <dbReference type="Proteomes" id="UP000475862"/>
    </source>
</evidence>
<dbReference type="EMBL" id="VYZN01000055">
    <property type="protein sequence ID" value="KAE9526210.1"/>
    <property type="molecule type" value="Genomic_DNA"/>
</dbReference>
<comment type="caution">
    <text evidence="1">The sequence shown here is derived from an EMBL/GenBank/DDBJ whole genome shotgun (WGS) entry which is preliminary data.</text>
</comment>
<gene>
    <name evidence="1" type="ORF">AGLY_013841</name>
</gene>
<proteinExistence type="predicted"/>
<dbReference type="Proteomes" id="UP000475862">
    <property type="component" value="Unassembled WGS sequence"/>
</dbReference>
<dbReference type="AlphaFoldDB" id="A0A6G0T5K8"/>
<protein>
    <submittedName>
        <fullName evidence="1">Uncharacterized protein</fullName>
    </submittedName>
</protein>
<sequence>MVLLGYARDPFTDVYEDFDITTIYRITDMSSFNISNEKDGFMNDNFLTNCNGSCSIEIHSRTNTIGMPLKINKDVHIMSTNTKEIINFESFKNNSQMSISYDSNSWSKRNIYNMNGYIGSCNRDNHEITPTLYSRKRQRFTTPSYITTVSENQLNNNCYDVFEYQFNDYCFVNHSFYSKTENCTFFSFYWTPDKDQTCLTMTYYIYYPEYTENYLFITMNMYNENNIVISSTDLKDNNGVHTLKITNIDFKNNEEYKLSLKISFIDIYYSSPQRNGMEFGLVRIAECSNEEDVRIVSANSFFNKHPIPFNILENVCINRSICDMRVQIQKQNDASADCFTKQLLDMENGKMTIDESTQCITLTTNYCKITESTVELIDKVLLFR</sequence>
<accession>A0A6G0T5K8</accession>
<keyword evidence="2" id="KW-1185">Reference proteome</keyword>